<name>A0ABQ8SEE3_PERAM</name>
<gene>
    <name evidence="1" type="ORF">ANN_20674</name>
</gene>
<reference evidence="1 2" key="1">
    <citation type="journal article" date="2022" name="Allergy">
        <title>Genome assembly and annotation of Periplaneta americana reveal a comprehensive cockroach allergen profile.</title>
        <authorList>
            <person name="Wang L."/>
            <person name="Xiong Q."/>
            <person name="Saelim N."/>
            <person name="Wang L."/>
            <person name="Nong W."/>
            <person name="Wan A.T."/>
            <person name="Shi M."/>
            <person name="Liu X."/>
            <person name="Cao Q."/>
            <person name="Hui J.H.L."/>
            <person name="Sookrung N."/>
            <person name="Leung T.F."/>
            <person name="Tungtrongchitr A."/>
            <person name="Tsui S.K.W."/>
        </authorList>
    </citation>
    <scope>NUCLEOTIDE SEQUENCE [LARGE SCALE GENOMIC DNA]</scope>
    <source>
        <strain evidence="1">PWHHKU_190912</strain>
    </source>
</reference>
<dbReference type="Gene3D" id="3.30.420.10">
    <property type="entry name" value="Ribonuclease H-like superfamily/Ribonuclease H"/>
    <property type="match status" value="1"/>
</dbReference>
<accession>A0ABQ8SEE3</accession>
<dbReference type="Pfam" id="PF01359">
    <property type="entry name" value="Transposase_1"/>
    <property type="match status" value="1"/>
</dbReference>
<protein>
    <recommendedName>
        <fullName evidence="3">Mariner Mos1 transposase</fullName>
    </recommendedName>
</protein>
<dbReference type="InterPro" id="IPR036397">
    <property type="entry name" value="RNaseH_sf"/>
</dbReference>
<dbReference type="InterPro" id="IPR001888">
    <property type="entry name" value="Transposase_1"/>
</dbReference>
<proteinExistence type="predicted"/>
<comment type="caution">
    <text evidence="1">The sequence shown here is derived from an EMBL/GenBank/DDBJ whole genome shotgun (WGS) entry which is preliminary data.</text>
</comment>
<organism evidence="1 2">
    <name type="scientific">Periplaneta americana</name>
    <name type="common">American cockroach</name>
    <name type="synonym">Blatta americana</name>
    <dbReference type="NCBI Taxonomy" id="6978"/>
    <lineage>
        <taxon>Eukaryota</taxon>
        <taxon>Metazoa</taxon>
        <taxon>Ecdysozoa</taxon>
        <taxon>Arthropoda</taxon>
        <taxon>Hexapoda</taxon>
        <taxon>Insecta</taxon>
        <taxon>Pterygota</taxon>
        <taxon>Neoptera</taxon>
        <taxon>Polyneoptera</taxon>
        <taxon>Dictyoptera</taxon>
        <taxon>Blattodea</taxon>
        <taxon>Blattoidea</taxon>
        <taxon>Blattidae</taxon>
        <taxon>Blattinae</taxon>
        <taxon>Periplaneta</taxon>
    </lineage>
</organism>
<dbReference type="PANTHER" id="PTHR46060:SF1">
    <property type="entry name" value="MARINER MOS1 TRANSPOSASE-LIKE PROTEIN"/>
    <property type="match status" value="1"/>
</dbReference>
<dbReference type="Proteomes" id="UP001148838">
    <property type="component" value="Unassembled WGS sequence"/>
</dbReference>
<evidence type="ECO:0000313" key="1">
    <source>
        <dbReference type="EMBL" id="KAJ4432060.1"/>
    </source>
</evidence>
<evidence type="ECO:0008006" key="3">
    <source>
        <dbReference type="Google" id="ProtNLM"/>
    </source>
</evidence>
<sequence length="291" mass="33888">MTPQRITTSKKSRIVTVDGTWCKHYKPQSKRHGMKWKHDTSPRPKKFRNFTTAGNVMLMLFFDSEGPLLCHFKERGESVTSARYFEILRTELRHVKRPGCLREGVILLHANARPHRARHTMYAIRDLRWEVLEHPTYSKNLSPCDFQIFGKLKSDLGGRRFATDSDVIEAVHQCCHQQPKDFYEQGSKNLMSRWDKCLNTGGDYFEKQDSSAEKKKFSFSFDSPSYNIPRYQSSSCLEKGKFYNYLKSMLEKRGHVVTDTINTNLLQALCKVSDEVRKTIICFGNDLRILN</sequence>
<keyword evidence="2" id="KW-1185">Reference proteome</keyword>
<dbReference type="InterPro" id="IPR052709">
    <property type="entry name" value="Transposase-MT_Hybrid"/>
</dbReference>
<dbReference type="EMBL" id="JAJSOF020000029">
    <property type="protein sequence ID" value="KAJ4432060.1"/>
    <property type="molecule type" value="Genomic_DNA"/>
</dbReference>
<evidence type="ECO:0000313" key="2">
    <source>
        <dbReference type="Proteomes" id="UP001148838"/>
    </source>
</evidence>
<dbReference type="PANTHER" id="PTHR46060">
    <property type="entry name" value="MARINER MOS1 TRANSPOSASE-LIKE PROTEIN"/>
    <property type="match status" value="1"/>
</dbReference>